<dbReference type="Proteomes" id="UP000594778">
    <property type="component" value="Chromosome"/>
</dbReference>
<dbReference type="PIRSF" id="PIRSF001365">
    <property type="entry name" value="DHDPS"/>
    <property type="match status" value="1"/>
</dbReference>
<dbReference type="PANTHER" id="PTHR12128:SF66">
    <property type="entry name" value="4-HYDROXY-2-OXOGLUTARATE ALDOLASE, MITOCHONDRIAL"/>
    <property type="match status" value="1"/>
</dbReference>
<name>A0A7T2VYF2_DELAC</name>
<dbReference type="GO" id="GO:0009089">
    <property type="term" value="P:lysine biosynthetic process via diaminopimelate"/>
    <property type="evidence" value="ECO:0007669"/>
    <property type="project" value="UniProtKB-UniRule"/>
</dbReference>
<evidence type="ECO:0000256" key="15">
    <source>
        <dbReference type="PIRSR" id="PIRSR001365-2"/>
    </source>
</evidence>
<dbReference type="SUPFAM" id="SSF51569">
    <property type="entry name" value="Aldolase"/>
    <property type="match status" value="1"/>
</dbReference>
<comment type="caution">
    <text evidence="12">Was originally thought to be a dihydrodipicolinate synthase (DHDPS), catalyzing the condensation of (S)-aspartate-beta-semialdehyde [(S)-ASA] and pyruvate to dihydrodipicolinate (DHDP). However, it was shown in E.coli that the product of the enzymatic reaction is not dihydrodipicolinate but in fact (4S)-4-hydroxy-2,3,4,5-tetrahydro-(2S)-dipicolinic acid (HTPA), and that the consecutive dehydration reaction leading to DHDP is not spontaneous but catalyzed by DapB.</text>
</comment>
<evidence type="ECO:0000256" key="5">
    <source>
        <dbReference type="ARBA" id="ARBA00022490"/>
    </source>
</evidence>
<keyword evidence="10 12" id="KW-0704">Schiff base</keyword>
<dbReference type="UniPathway" id="UPA00034">
    <property type="reaction ID" value="UER00017"/>
</dbReference>
<keyword evidence="8 12" id="KW-0457">Lysine biosynthesis</keyword>
<organism evidence="16 17">
    <name type="scientific">Delftia acidovorans</name>
    <name type="common">Pseudomonas acidovorans</name>
    <name type="synonym">Comamonas acidovorans</name>
    <dbReference type="NCBI Taxonomy" id="80866"/>
    <lineage>
        <taxon>Bacteria</taxon>
        <taxon>Pseudomonadati</taxon>
        <taxon>Pseudomonadota</taxon>
        <taxon>Betaproteobacteria</taxon>
        <taxon>Burkholderiales</taxon>
        <taxon>Comamonadaceae</taxon>
        <taxon>Delftia</taxon>
    </lineage>
</organism>
<evidence type="ECO:0000256" key="4">
    <source>
        <dbReference type="ARBA" id="ARBA00012086"/>
    </source>
</evidence>
<evidence type="ECO:0000256" key="3">
    <source>
        <dbReference type="ARBA" id="ARBA00007592"/>
    </source>
</evidence>
<dbReference type="PANTHER" id="PTHR12128">
    <property type="entry name" value="DIHYDRODIPICOLINATE SYNTHASE"/>
    <property type="match status" value="1"/>
</dbReference>
<dbReference type="EC" id="4.3.3.7" evidence="4 12"/>
<comment type="subcellular location">
    <subcellularLocation>
        <location evidence="12">Cytoplasm</location>
    </subcellularLocation>
</comment>
<dbReference type="InterPro" id="IPR020625">
    <property type="entry name" value="Schiff_base-form_aldolases_AS"/>
</dbReference>
<accession>A0A7T2VYF2</accession>
<evidence type="ECO:0000256" key="7">
    <source>
        <dbReference type="ARBA" id="ARBA00022915"/>
    </source>
</evidence>
<comment type="pathway">
    <text evidence="2 12">Amino-acid biosynthesis; L-lysine biosynthesis via DAP pathway; (S)-tetrahydrodipicolinate from L-aspartate: step 3/4.</text>
</comment>
<evidence type="ECO:0000256" key="14">
    <source>
        <dbReference type="PIRSR" id="PIRSR001365-1"/>
    </source>
</evidence>
<dbReference type="AlphaFoldDB" id="A0A7T2VYF2"/>
<feature type="binding site" evidence="12 15">
    <location>
        <position position="60"/>
    </location>
    <ligand>
        <name>pyruvate</name>
        <dbReference type="ChEBI" id="CHEBI:15361"/>
    </ligand>
</feature>
<comment type="catalytic activity">
    <reaction evidence="11 12">
        <text>L-aspartate 4-semialdehyde + pyruvate = (2S,4S)-4-hydroxy-2,3,4,5-tetrahydrodipicolinate + H2O + H(+)</text>
        <dbReference type="Rhea" id="RHEA:34171"/>
        <dbReference type="ChEBI" id="CHEBI:15361"/>
        <dbReference type="ChEBI" id="CHEBI:15377"/>
        <dbReference type="ChEBI" id="CHEBI:15378"/>
        <dbReference type="ChEBI" id="CHEBI:67139"/>
        <dbReference type="ChEBI" id="CHEBI:537519"/>
        <dbReference type="EC" id="4.3.3.7"/>
    </reaction>
</comment>
<evidence type="ECO:0000256" key="11">
    <source>
        <dbReference type="ARBA" id="ARBA00047836"/>
    </source>
</evidence>
<evidence type="ECO:0000256" key="2">
    <source>
        <dbReference type="ARBA" id="ARBA00005120"/>
    </source>
</evidence>
<comment type="function">
    <text evidence="1 12">Catalyzes the condensation of (S)-aspartate-beta-semialdehyde [(S)-ASA] and pyruvate to 4-hydroxy-tetrahydrodipicolinate (HTPA).</text>
</comment>
<dbReference type="Pfam" id="PF00701">
    <property type="entry name" value="DHDPS"/>
    <property type="match status" value="1"/>
</dbReference>
<dbReference type="InterPro" id="IPR013785">
    <property type="entry name" value="Aldolase_TIM"/>
</dbReference>
<keyword evidence="6 12" id="KW-0028">Amino-acid biosynthesis</keyword>
<proteinExistence type="inferred from homology"/>
<comment type="similarity">
    <text evidence="3 12 13">Belongs to the DapA family.</text>
</comment>
<comment type="subunit">
    <text evidence="12">Homotetramer; dimer of dimers.</text>
</comment>
<evidence type="ECO:0000256" key="10">
    <source>
        <dbReference type="ARBA" id="ARBA00023270"/>
    </source>
</evidence>
<dbReference type="Gene3D" id="3.20.20.70">
    <property type="entry name" value="Aldolase class I"/>
    <property type="match status" value="1"/>
</dbReference>
<dbReference type="GO" id="GO:0019877">
    <property type="term" value="P:diaminopimelate biosynthetic process"/>
    <property type="evidence" value="ECO:0007669"/>
    <property type="project" value="UniProtKB-UniRule"/>
</dbReference>
<protein>
    <recommendedName>
        <fullName evidence="4 12">4-hydroxy-tetrahydrodipicolinate synthase</fullName>
        <shortName evidence="12">HTPA synthase</shortName>
        <ecNumber evidence="4 12">4.3.3.7</ecNumber>
    </recommendedName>
</protein>
<evidence type="ECO:0000313" key="17">
    <source>
        <dbReference type="Proteomes" id="UP000594778"/>
    </source>
</evidence>
<evidence type="ECO:0000256" key="9">
    <source>
        <dbReference type="ARBA" id="ARBA00023239"/>
    </source>
</evidence>
<evidence type="ECO:0000256" key="1">
    <source>
        <dbReference type="ARBA" id="ARBA00003294"/>
    </source>
</evidence>
<dbReference type="PRINTS" id="PR00146">
    <property type="entry name" value="DHPICSNTHASE"/>
</dbReference>
<evidence type="ECO:0000256" key="12">
    <source>
        <dbReference type="HAMAP-Rule" id="MF_00418"/>
    </source>
</evidence>
<feature type="site" description="Part of a proton relay during catalysis" evidence="12">
    <location>
        <position position="59"/>
    </location>
</feature>
<dbReference type="HAMAP" id="MF_00418">
    <property type="entry name" value="DapA"/>
    <property type="match status" value="1"/>
</dbReference>
<evidence type="ECO:0000313" key="16">
    <source>
        <dbReference type="EMBL" id="QPS08021.1"/>
    </source>
</evidence>
<evidence type="ECO:0000256" key="8">
    <source>
        <dbReference type="ARBA" id="ARBA00023154"/>
    </source>
</evidence>
<dbReference type="InterPro" id="IPR002220">
    <property type="entry name" value="DapA-like"/>
</dbReference>
<feature type="active site" description="Proton donor/acceptor" evidence="12 14">
    <location>
        <position position="147"/>
    </location>
</feature>
<dbReference type="RefSeq" id="WP_197955437.1">
    <property type="nucleotide sequence ID" value="NZ_CP065668.1"/>
</dbReference>
<keyword evidence="5 12" id="KW-0963">Cytoplasm</keyword>
<feature type="binding site" evidence="12 15">
    <location>
        <position position="215"/>
    </location>
    <ligand>
        <name>pyruvate</name>
        <dbReference type="ChEBI" id="CHEBI:15361"/>
    </ligand>
</feature>
<dbReference type="SMART" id="SM01130">
    <property type="entry name" value="DHDPS"/>
    <property type="match status" value="1"/>
</dbReference>
<keyword evidence="7 12" id="KW-0220">Diaminopimelate biosynthesis</keyword>
<evidence type="ECO:0000256" key="13">
    <source>
        <dbReference type="PIRNR" id="PIRNR001365"/>
    </source>
</evidence>
<feature type="active site" description="Schiff-base intermediate with substrate" evidence="12 14">
    <location>
        <position position="175"/>
    </location>
</feature>
<feature type="site" description="Part of a proton relay during catalysis" evidence="12">
    <location>
        <position position="121"/>
    </location>
</feature>
<keyword evidence="9 12" id="KW-0456">Lyase</keyword>
<sequence>MSLPSTTSPQARFQGLWLPLVTPFLPGDGDEAAVDHGALRALVQHYNATGIAGYVACGSTAEAAALSEAEHDAALSTILSAAQGMPVVMGVSDCHLGHALARVQALNALPLAGILVPAPHYIRPSQAGLLQWFTAIAERSVHPVIVYDIPYRTGVVLELATLRALAAHERIVAIKDCGSDAAKTQALIADGQLQVLAGEDAQIFSTLALGGAGAIAASAHAHTGHFVALMQCLERGDLPAARALWQPLQPHIAACFAEPNPAPIKALLAQQGRMRATLRAPMQPASAALAQRLAGIQLPLLSSADGVAGRRSA</sequence>
<gene>
    <name evidence="12" type="primary">dapA</name>
    <name evidence="16" type="ORF">I6G66_27790</name>
</gene>
<reference evidence="16 17" key="1">
    <citation type="submission" date="2020-12" db="EMBL/GenBank/DDBJ databases">
        <title>FDA dAtabase for Regulatory Grade micrObial Sequences (FDA-ARGOS): Supporting development and validation of Infectious Disease Dx tests.</title>
        <authorList>
            <person name="Sproer C."/>
            <person name="Gronow S."/>
            <person name="Severitt S."/>
            <person name="Schroder I."/>
            <person name="Tallon L."/>
            <person name="Sadzewicz L."/>
            <person name="Zhao X."/>
            <person name="Boylan J."/>
            <person name="Ott S."/>
            <person name="Bowen H."/>
            <person name="Vavikolanu K."/>
            <person name="Mehta A."/>
            <person name="Aluvathingal J."/>
            <person name="Nadendla S."/>
            <person name="Lowell S."/>
            <person name="Myers T."/>
            <person name="Yan Y."/>
            <person name="Sichtig H."/>
        </authorList>
    </citation>
    <scope>NUCLEOTIDE SEQUENCE [LARGE SCALE GENOMIC DNA]</scope>
    <source>
        <strain evidence="16 17">FDAARGOS_909</strain>
    </source>
</reference>
<dbReference type="EMBL" id="CP065668">
    <property type="protein sequence ID" value="QPS08021.1"/>
    <property type="molecule type" value="Genomic_DNA"/>
</dbReference>
<dbReference type="GO" id="GO:0005737">
    <property type="term" value="C:cytoplasm"/>
    <property type="evidence" value="ECO:0007669"/>
    <property type="project" value="UniProtKB-SubCell"/>
</dbReference>
<dbReference type="PROSITE" id="PS00666">
    <property type="entry name" value="DHDPS_2"/>
    <property type="match status" value="1"/>
</dbReference>
<dbReference type="InterPro" id="IPR005263">
    <property type="entry name" value="DapA"/>
</dbReference>
<dbReference type="GO" id="GO:0008840">
    <property type="term" value="F:4-hydroxy-tetrahydrodipicolinate synthase activity"/>
    <property type="evidence" value="ECO:0007669"/>
    <property type="project" value="UniProtKB-UniRule"/>
</dbReference>
<evidence type="ECO:0000256" key="6">
    <source>
        <dbReference type="ARBA" id="ARBA00022605"/>
    </source>
</evidence>